<dbReference type="SUPFAM" id="SSF69318">
    <property type="entry name" value="Integrin alpha N-terminal domain"/>
    <property type="match status" value="1"/>
</dbReference>
<dbReference type="PRINTS" id="PR00394">
    <property type="entry name" value="RHSPROTEIN"/>
</dbReference>
<evidence type="ECO:0000256" key="1">
    <source>
        <dbReference type="ARBA" id="ARBA00004613"/>
    </source>
</evidence>
<dbReference type="InterPro" id="IPR018247">
    <property type="entry name" value="EF_Hand_1_Ca_BS"/>
</dbReference>
<dbReference type="PANTHER" id="PTHR32305:SF15">
    <property type="entry name" value="PROTEIN RHSA-RELATED"/>
    <property type="match status" value="1"/>
</dbReference>
<reference evidence="7 8" key="1">
    <citation type="submission" date="2020-08" db="EMBL/GenBank/DDBJ databases">
        <title>Genomic Encyclopedia of Type Strains, Phase IV (KMG-IV): sequencing the most valuable type-strain genomes for metagenomic binning, comparative biology and taxonomic classification.</title>
        <authorList>
            <person name="Goeker M."/>
        </authorList>
    </citation>
    <scope>NUCLEOTIDE SEQUENCE [LARGE SCALE GENOMIC DNA]</scope>
    <source>
        <strain evidence="7 8">YIM 65646</strain>
    </source>
</reference>
<dbReference type="Pfam" id="PF12256">
    <property type="entry name" value="TcdB_toxin_midN"/>
    <property type="match status" value="1"/>
</dbReference>
<feature type="domain" description="Insecticide toxin TcdB middle/N-terminal" evidence="6">
    <location>
        <begin position="585"/>
        <end position="745"/>
    </location>
</feature>
<dbReference type="Pfam" id="PF03534">
    <property type="entry name" value="SpvB"/>
    <property type="match status" value="1"/>
</dbReference>
<comment type="subcellular location">
    <subcellularLocation>
        <location evidence="1">Secreted</location>
    </subcellularLocation>
</comment>
<evidence type="ECO:0000259" key="5">
    <source>
        <dbReference type="Pfam" id="PF12255"/>
    </source>
</evidence>
<dbReference type="InterPro" id="IPR013517">
    <property type="entry name" value="FG-GAP"/>
</dbReference>
<keyword evidence="3" id="KW-0732">Signal</keyword>
<evidence type="ECO:0000259" key="6">
    <source>
        <dbReference type="Pfam" id="PF12256"/>
    </source>
</evidence>
<dbReference type="RefSeq" id="WP_184791404.1">
    <property type="nucleotide sequence ID" value="NZ_BONT01000069.1"/>
</dbReference>
<comment type="caution">
    <text evidence="7">The sequence shown here is derived from an EMBL/GenBank/DDBJ whole genome shotgun (WGS) entry which is preliminary data.</text>
</comment>
<organism evidence="7 8">
    <name type="scientific">Phytomonospora endophytica</name>
    <dbReference type="NCBI Taxonomy" id="714109"/>
    <lineage>
        <taxon>Bacteria</taxon>
        <taxon>Bacillati</taxon>
        <taxon>Actinomycetota</taxon>
        <taxon>Actinomycetes</taxon>
        <taxon>Micromonosporales</taxon>
        <taxon>Micromonosporaceae</taxon>
        <taxon>Phytomonospora</taxon>
    </lineage>
</organism>
<evidence type="ECO:0000313" key="8">
    <source>
        <dbReference type="Proteomes" id="UP000548476"/>
    </source>
</evidence>
<dbReference type="InterPro" id="IPR003284">
    <property type="entry name" value="Sal_SpvB"/>
</dbReference>
<keyword evidence="8" id="KW-1185">Reference proteome</keyword>
<evidence type="ECO:0000313" key="7">
    <source>
        <dbReference type="EMBL" id="MBB6038620.1"/>
    </source>
</evidence>
<dbReference type="Pfam" id="PF13517">
    <property type="entry name" value="FG-GAP_3"/>
    <property type="match status" value="2"/>
</dbReference>
<dbReference type="InterPro" id="IPR022044">
    <property type="entry name" value="TcdB_toxin_mid/C"/>
</dbReference>
<gene>
    <name evidence="7" type="ORF">HNR73_006506</name>
</gene>
<dbReference type="GO" id="GO:0005576">
    <property type="term" value="C:extracellular region"/>
    <property type="evidence" value="ECO:0007669"/>
    <property type="project" value="UniProtKB-SubCell"/>
</dbReference>
<name>A0A841G3C7_9ACTN</name>
<keyword evidence="2" id="KW-0964">Secreted</keyword>
<dbReference type="Proteomes" id="UP000548476">
    <property type="component" value="Unassembled WGS sequence"/>
</dbReference>
<feature type="domain" description="Insecticide toxin TcdB middle/C-terminal" evidence="5">
    <location>
        <begin position="796"/>
        <end position="921"/>
    </location>
</feature>
<dbReference type="InterPro" id="IPR050708">
    <property type="entry name" value="T6SS_VgrG/RHS"/>
</dbReference>
<proteinExistence type="predicted"/>
<dbReference type="InterPro" id="IPR022385">
    <property type="entry name" value="Rhs_assc_core"/>
</dbReference>
<evidence type="ECO:0000256" key="2">
    <source>
        <dbReference type="ARBA" id="ARBA00022525"/>
    </source>
</evidence>
<evidence type="ECO:0000256" key="4">
    <source>
        <dbReference type="ARBA" id="ARBA00023026"/>
    </source>
</evidence>
<dbReference type="Gene3D" id="2.180.10.10">
    <property type="entry name" value="RHS repeat-associated core"/>
    <property type="match status" value="2"/>
</dbReference>
<dbReference type="EMBL" id="JACHGT010000017">
    <property type="protein sequence ID" value="MBB6038620.1"/>
    <property type="molecule type" value="Genomic_DNA"/>
</dbReference>
<dbReference type="PROSITE" id="PS00018">
    <property type="entry name" value="EF_HAND_1"/>
    <property type="match status" value="1"/>
</dbReference>
<keyword evidence="4" id="KW-0843">Virulence</keyword>
<dbReference type="NCBIfam" id="TIGR03696">
    <property type="entry name" value="Rhs_assc_core"/>
    <property type="match status" value="1"/>
</dbReference>
<protein>
    <submittedName>
        <fullName evidence="7">RHS repeat-associated protein</fullName>
    </submittedName>
</protein>
<dbReference type="InterPro" id="IPR022045">
    <property type="entry name" value="TcdB_toxin_mid/N"/>
</dbReference>
<sequence>MSGNGGQATETAISLPKGGGAITGLGETFSADLHTGTGNFSVPITVPPGRRGLTPQLALAYSTGTGNGEFGLGWRLSSPGVTRKTARGVPSYGDGDTFVLSGAEDLVEVSGGRPGRVRHRPRTEGDFARIEHVQDATGDYWELRGRDGSVSRYGTVRPLSAPADWRDPAVTRHDSGVFAWLPTETTDSLGNLIRYTYLRDQGSDAEHTWDRPVLHRVEYADYGDRADPSFLVRVEFDHEDRPDPFSDHRAGFEIRTTLRCRAIRISTLAADGVRRVQKEYRLGYRLAPFNGASLLTTVQAVGVDDTAREHMPPVTFAYSGFDPTARRFTPVTGTGLPALHGDPNTVLVDIDGNGLLDLVELGGTHRYWSNRGDGRFDAPRAMREAPSVGDRDVRLLDADGDGRADLLVSGPGGAGYFPLGFDGGWSGRSFRSFPQMPTTDLASPEVRLIDLDGDGLTDVLRSGSAMECWFNDPDPRLAWTRTARTHGPAVDFTDPRVRLADMTGDGLQDIVLLRDGNIAYFPNLGHGRWGRRVHMRQAPRLPQGHDPRRVLLGDVDGDGAADLVYVDHTRVLVWGNRSGNGWTEQPVTVNGTPDVVDTDEIRLIDLHGNGMDGLLWSRAAEERTRFLDFCGGTKPHLLSTMDNQLGARTTVHYSPSTADYLRDRATAATRWRTPLPFPVHVVSSVETEDQISHGRLVTAYRYHHGYWDGVEREFRGFAMVERLDTETIDDAPDHSPPSLTKTWFHPGPVAAVEAGDWTELDLRGEYWTGDPSMLPRPPEITAALAALSRSGRRDALRAMRGRVLRTELYALDGTDRQALPYTVTETLTGIREESPPGPGDDGRPRIFFPFPIATRTTQWERGQDPMTRFAFTTGHDAYGLATGTLSVAVPRGRDPRRADPTATEPYPATATRTEYARRDDDLYLVDRACRTTTFEVGNDGRASVPDLHDTVLAGTADLRVIEHHRTHYDGDAYVGLPLGSLGAFGVLTRTESLVLADDHFTRLGATPPYLEPRTVSWPAEYPAEFRSLTPALAGYRHETGDVPGYYVVGERHRYDFHEAGRTARGMPTAARDPFGAETRFEYDAHDLHPVRVVDPLGLETKASYDPRVLAVETITDVNGNTSSVTYSPAGLVTGQFVRGKNGEGDTLSPSVRLDHDLLAFAERGRPVSVRSTRRVHHDTDTAVPAAERDQVIVSVEFSDGFGRVVQTRTRAEDELIGDPVFGGGVLPTGQNAPVPPTRIRAPGAPENVVVSGWQLRDNKGRVVQRYEPFFSTGFDYAPPGDAQLGRKATISYDPRGHMIQTLNPDGSEQRVVLGVPVDLADPAVFTPTPWETYTYDANDNAGRTHGAAASAYSGHWNTPSSIEVDALGRTVTATARNGGDPIVTRSSYDIQGNLTSVIDPLGREAFAYHHDLAGRVWRADGIDAGRRDTVLDALGGTIEVRDTKGALSLSAFDLAHRPVRVWARNDASGPVTLRQRLRYGDGGTPAQPPATRAAAKANNLLGRMTRHYDEAGLVMIVHVDFKGNVLDSTRQVIADAPVQAVYAAAAANGWTVTPFQVDWVKPDTELLETVSYRTGTEYDALNRIKRQLLPTDVENRRREVRAHYNSAGGLRSVLLDGAVYVDRIFYDARGQRTLIGYGNGVVTRCAYDPDTFRLVRLRSERNGVVLQDLRHEYDLVGNVLAIRDRTPGCGLPVSPDALDRGFTYDPVYRLATANGRETDTVPAAPPWTDLPRGNDITKTRPYTETYAYDAAGCLLRLTHASANGFTRDFTHEAGSNRLRRMTVGATPFDYSFDATGNLVGETATRHFGWNHADQLIAFGTQTAGAEPSVHAQYLYDADGRRVKKLVRRQGGGVTVTHYVGDGFEHHRWKTGANNQIHVMDDRQRIAMVRVGAPHPDDGGPAVAVHLADHLGSSAVVVDGAGAFVSREEYTPYGETSFGSYGRKRYRFTGKERDEESGLSYHQARYYAPWLARWTCCDPIGMAGGLNQYLYAAADPMRLVDPHGQAPVDDEAIPRNGEAIRDVTESARATTVELDTVDQELAARKTEFDAARQKEENFYRKDGPLHDEGVLLQRRKELRGSLDAQTGALKGGIDYLTERALPRINEVPALDTGNLKPELNTILREARAQVAAGERALSNSIRTRRWRELPSGLPTARARQKGSANLSTMGGIAAGGAIAIALTYLIGMAEGDTPDPAEAALAAAASAVPALGILTAKDEGSAGFAVFCIPAWKLCMAGTGVYYGGKALKEGYEYTERRVTTDFYIGVRNIILGGF</sequence>
<dbReference type="Pfam" id="PF12255">
    <property type="entry name" value="TcdB_toxin_midC"/>
    <property type="match status" value="1"/>
</dbReference>
<evidence type="ECO:0000256" key="3">
    <source>
        <dbReference type="ARBA" id="ARBA00022729"/>
    </source>
</evidence>
<dbReference type="InterPro" id="IPR028994">
    <property type="entry name" value="Integrin_alpha_N"/>
</dbReference>
<accession>A0A841G3C7</accession>
<dbReference type="PANTHER" id="PTHR32305">
    <property type="match status" value="1"/>
</dbReference>
<dbReference type="GO" id="GO:0005737">
    <property type="term" value="C:cytoplasm"/>
    <property type="evidence" value="ECO:0007669"/>
    <property type="project" value="InterPro"/>
</dbReference>